<protein>
    <submittedName>
        <fullName evidence="1">Uncharacterized protein</fullName>
    </submittedName>
</protein>
<name>A0A1A9ZYF7_GLOPL</name>
<proteinExistence type="predicted"/>
<dbReference type="AlphaFoldDB" id="A0A1A9ZYF7"/>
<dbReference type="VEuPathDB" id="VectorBase:GPAI028891"/>
<sequence>MVLRPFGIIVKDSTSFAKAGRSHCNSIVFRRAHISRGATSTFCVTQLYRSIEPMAYTSLRRRTSGNFTATNPGKVDTDFVANTCSFYLDAVCTHRIGDVKK</sequence>
<dbReference type="Proteomes" id="UP000092445">
    <property type="component" value="Unassembled WGS sequence"/>
</dbReference>
<reference evidence="2" key="1">
    <citation type="submission" date="2014-03" db="EMBL/GenBank/DDBJ databases">
        <authorList>
            <person name="Aksoy S."/>
            <person name="Warren W."/>
            <person name="Wilson R.K."/>
        </authorList>
    </citation>
    <scope>NUCLEOTIDE SEQUENCE [LARGE SCALE GENOMIC DNA]</scope>
    <source>
        <strain evidence="2">IAEA</strain>
    </source>
</reference>
<dbReference type="EnsemblMetazoa" id="GPAI028891-RA">
    <property type="protein sequence ID" value="GPAI028891-PA"/>
    <property type="gene ID" value="GPAI028891"/>
</dbReference>
<reference evidence="1" key="2">
    <citation type="submission" date="2020-05" db="UniProtKB">
        <authorList>
            <consortium name="EnsemblMetazoa"/>
        </authorList>
    </citation>
    <scope>IDENTIFICATION</scope>
    <source>
        <strain evidence="1">IAEA</strain>
    </source>
</reference>
<evidence type="ECO:0000313" key="1">
    <source>
        <dbReference type="EnsemblMetazoa" id="GPAI028891-PA"/>
    </source>
</evidence>
<accession>A0A1A9ZYF7</accession>
<keyword evidence="2" id="KW-1185">Reference proteome</keyword>
<evidence type="ECO:0000313" key="2">
    <source>
        <dbReference type="Proteomes" id="UP000092445"/>
    </source>
</evidence>
<organism evidence="1 2">
    <name type="scientific">Glossina pallidipes</name>
    <name type="common">Tsetse fly</name>
    <dbReference type="NCBI Taxonomy" id="7398"/>
    <lineage>
        <taxon>Eukaryota</taxon>
        <taxon>Metazoa</taxon>
        <taxon>Ecdysozoa</taxon>
        <taxon>Arthropoda</taxon>
        <taxon>Hexapoda</taxon>
        <taxon>Insecta</taxon>
        <taxon>Pterygota</taxon>
        <taxon>Neoptera</taxon>
        <taxon>Endopterygota</taxon>
        <taxon>Diptera</taxon>
        <taxon>Brachycera</taxon>
        <taxon>Muscomorpha</taxon>
        <taxon>Hippoboscoidea</taxon>
        <taxon>Glossinidae</taxon>
        <taxon>Glossina</taxon>
    </lineage>
</organism>